<dbReference type="AlphaFoldDB" id="A0AAV7QJS8"/>
<comment type="caution">
    <text evidence="1">The sequence shown here is derived from an EMBL/GenBank/DDBJ whole genome shotgun (WGS) entry which is preliminary data.</text>
</comment>
<evidence type="ECO:0000313" key="2">
    <source>
        <dbReference type="Proteomes" id="UP001066276"/>
    </source>
</evidence>
<proteinExistence type="predicted"/>
<evidence type="ECO:0000313" key="1">
    <source>
        <dbReference type="EMBL" id="KAJ1139324.1"/>
    </source>
</evidence>
<accession>A0AAV7QJS8</accession>
<sequence length="118" mass="12741">MSAASCAYRPLHLLAASRHSVLYRTCRLLHSGSGGRRLLLPVTRYTLETLKISAGVLGFPGSGKGEREKGLKPIVHWTGKGVFLAWKQGVLSMRDRGAVRARAAALRRCCGAEAVLRG</sequence>
<organism evidence="1 2">
    <name type="scientific">Pleurodeles waltl</name>
    <name type="common">Iberian ribbed newt</name>
    <dbReference type="NCBI Taxonomy" id="8319"/>
    <lineage>
        <taxon>Eukaryota</taxon>
        <taxon>Metazoa</taxon>
        <taxon>Chordata</taxon>
        <taxon>Craniata</taxon>
        <taxon>Vertebrata</taxon>
        <taxon>Euteleostomi</taxon>
        <taxon>Amphibia</taxon>
        <taxon>Batrachia</taxon>
        <taxon>Caudata</taxon>
        <taxon>Salamandroidea</taxon>
        <taxon>Salamandridae</taxon>
        <taxon>Pleurodelinae</taxon>
        <taxon>Pleurodeles</taxon>
    </lineage>
</organism>
<keyword evidence="2" id="KW-1185">Reference proteome</keyword>
<dbReference type="EMBL" id="JANPWB010000010">
    <property type="protein sequence ID" value="KAJ1139324.1"/>
    <property type="molecule type" value="Genomic_DNA"/>
</dbReference>
<reference evidence="1" key="1">
    <citation type="journal article" date="2022" name="bioRxiv">
        <title>Sequencing and chromosome-scale assembly of the giantPleurodeles waltlgenome.</title>
        <authorList>
            <person name="Brown T."/>
            <person name="Elewa A."/>
            <person name="Iarovenko S."/>
            <person name="Subramanian E."/>
            <person name="Araus A.J."/>
            <person name="Petzold A."/>
            <person name="Susuki M."/>
            <person name="Suzuki K.-i.T."/>
            <person name="Hayashi T."/>
            <person name="Toyoda A."/>
            <person name="Oliveira C."/>
            <person name="Osipova E."/>
            <person name="Leigh N.D."/>
            <person name="Simon A."/>
            <person name="Yun M.H."/>
        </authorList>
    </citation>
    <scope>NUCLEOTIDE SEQUENCE</scope>
    <source>
        <strain evidence="1">20211129_DDA</strain>
        <tissue evidence="1">Liver</tissue>
    </source>
</reference>
<gene>
    <name evidence="1" type="ORF">NDU88_005699</name>
</gene>
<protein>
    <submittedName>
        <fullName evidence="1">Uncharacterized protein</fullName>
    </submittedName>
</protein>
<name>A0AAV7QJS8_PLEWA</name>
<dbReference type="Proteomes" id="UP001066276">
    <property type="component" value="Chromosome 6"/>
</dbReference>